<sequence>MVSAQAALRMEHQSQYQRFVHSRSPDKGEATDVWGNIFSHKDLETCSHVFIRKDFVKRALFPPYEGSFPVVSRSSKTFTVKINDQDKKTHLKVSTIVQFCQLCPTVLRKLHRRQVATPLAMDATYVFDFKTSLGGGVMWWIQNRSKVELASQDANNDFTLGQFDFVVFDVVGWRSEHIALVLKLLPDIVQQEADGFAQPANLGVAKNRRHLTYLRKFGLIYRFLGFSRSHWDLNIFGRSGTACTTLTRANSPKRVPLNDVLQSKNLMVRICLF</sequence>
<evidence type="ECO:0000313" key="2">
    <source>
        <dbReference type="Proteomes" id="UP001235939"/>
    </source>
</evidence>
<accession>A0ABY6LJY6</accession>
<dbReference type="Proteomes" id="UP001235939">
    <property type="component" value="Chromosome 18"/>
</dbReference>
<reference evidence="1 2" key="1">
    <citation type="submission" date="2022-01" db="EMBL/GenBank/DDBJ databases">
        <title>A chromosomal length assembly of Cordylochernes scorpioides.</title>
        <authorList>
            <person name="Zeh D."/>
            <person name="Zeh J."/>
        </authorList>
    </citation>
    <scope>NUCLEOTIDE SEQUENCE [LARGE SCALE GENOMIC DNA]</scope>
    <source>
        <strain evidence="1">IN4F17</strain>
        <tissue evidence="1">Whole Body</tissue>
    </source>
</reference>
<keyword evidence="2" id="KW-1185">Reference proteome</keyword>
<protein>
    <submittedName>
        <fullName evidence="1">Uncharacterized protein</fullName>
    </submittedName>
</protein>
<gene>
    <name evidence="1" type="ORF">LAZ67_18000695</name>
</gene>
<name>A0ABY6LJY6_9ARAC</name>
<organism evidence="1 2">
    <name type="scientific">Cordylochernes scorpioides</name>
    <dbReference type="NCBI Taxonomy" id="51811"/>
    <lineage>
        <taxon>Eukaryota</taxon>
        <taxon>Metazoa</taxon>
        <taxon>Ecdysozoa</taxon>
        <taxon>Arthropoda</taxon>
        <taxon>Chelicerata</taxon>
        <taxon>Arachnida</taxon>
        <taxon>Pseudoscorpiones</taxon>
        <taxon>Cheliferoidea</taxon>
        <taxon>Chernetidae</taxon>
        <taxon>Cordylochernes</taxon>
    </lineage>
</organism>
<evidence type="ECO:0000313" key="1">
    <source>
        <dbReference type="EMBL" id="UYV79800.1"/>
    </source>
</evidence>
<dbReference type="EMBL" id="CP092880">
    <property type="protein sequence ID" value="UYV79800.1"/>
    <property type="molecule type" value="Genomic_DNA"/>
</dbReference>
<proteinExistence type="predicted"/>